<evidence type="ECO:0000256" key="1">
    <source>
        <dbReference type="ARBA" id="ARBA00004173"/>
    </source>
</evidence>
<gene>
    <name evidence="10" type="primary">COQ9</name>
    <name evidence="10" type="ORF">LTR09_001444</name>
</gene>
<keyword evidence="10" id="KW-0830">Ubiquinone</keyword>
<feature type="domain" description="COQ9 C-terminal" evidence="9">
    <location>
        <begin position="151"/>
        <end position="221"/>
    </location>
</feature>
<proteinExistence type="inferred from homology"/>
<comment type="function">
    <text evidence="8">Membrane-associated protein that warps the membrane surface to access and bind aromatic isoprenes with high specificity, including ubiquinone (CoQ) isoprene intermediates and presents them directly to Coq7, therefore facilitating the Coq7-mediated hydroxylase step. Participates in the biosynthesis of coenzyme Q, also named ubiquinone, an essential lipid-soluble electron transporter for aerobic cellular respiration.</text>
</comment>
<dbReference type="Pfam" id="PF08511">
    <property type="entry name" value="COQ9"/>
    <property type="match status" value="1"/>
</dbReference>
<protein>
    <recommendedName>
        <fullName evidence="8">Ubiquinone biosynthesis protein</fullName>
    </recommendedName>
</protein>
<accession>A0AAJ0GIU5</accession>
<dbReference type="AlphaFoldDB" id="A0AAJ0GIU5"/>
<name>A0AAJ0GIU5_9PEZI</name>
<evidence type="ECO:0000313" key="10">
    <source>
        <dbReference type="EMBL" id="KAK3058366.1"/>
    </source>
</evidence>
<dbReference type="NCBIfam" id="TIGR02396">
    <property type="entry name" value="diverge_rpsU"/>
    <property type="match status" value="1"/>
</dbReference>
<dbReference type="InterPro" id="IPR013718">
    <property type="entry name" value="COQ9_C"/>
</dbReference>
<comment type="subcellular location">
    <subcellularLocation>
        <location evidence="1 8">Mitochondrion</location>
    </subcellularLocation>
</comment>
<keyword evidence="4 8" id="KW-0831">Ubiquinone biosynthesis</keyword>
<keyword evidence="7 8" id="KW-0496">Mitochondrion</keyword>
<dbReference type="PANTHER" id="PTHR21427:SF19">
    <property type="entry name" value="UBIQUINONE BIOSYNTHESIS PROTEIN COQ9, MITOCHONDRIAL"/>
    <property type="match status" value="1"/>
</dbReference>
<evidence type="ECO:0000256" key="7">
    <source>
        <dbReference type="ARBA" id="ARBA00023128"/>
    </source>
</evidence>
<dbReference type="GO" id="GO:0006744">
    <property type="term" value="P:ubiquinone biosynthetic process"/>
    <property type="evidence" value="ECO:0007669"/>
    <property type="project" value="UniProtKB-UniRule"/>
</dbReference>
<evidence type="ECO:0000259" key="9">
    <source>
        <dbReference type="Pfam" id="PF08511"/>
    </source>
</evidence>
<evidence type="ECO:0000256" key="8">
    <source>
        <dbReference type="RuleBase" id="RU366063"/>
    </source>
</evidence>
<dbReference type="Proteomes" id="UP001271007">
    <property type="component" value="Unassembled WGS sequence"/>
</dbReference>
<evidence type="ECO:0000313" key="11">
    <source>
        <dbReference type="Proteomes" id="UP001271007"/>
    </source>
</evidence>
<dbReference type="GO" id="GO:0005743">
    <property type="term" value="C:mitochondrial inner membrane"/>
    <property type="evidence" value="ECO:0007669"/>
    <property type="project" value="TreeGrafter"/>
</dbReference>
<dbReference type="PANTHER" id="PTHR21427">
    <property type="entry name" value="UBIQUINONE BIOSYNTHESIS PROTEIN COQ9, MITOCHONDRIAL"/>
    <property type="match status" value="1"/>
</dbReference>
<organism evidence="10 11">
    <name type="scientific">Extremus antarcticus</name>
    <dbReference type="NCBI Taxonomy" id="702011"/>
    <lineage>
        <taxon>Eukaryota</taxon>
        <taxon>Fungi</taxon>
        <taxon>Dikarya</taxon>
        <taxon>Ascomycota</taxon>
        <taxon>Pezizomycotina</taxon>
        <taxon>Dothideomycetes</taxon>
        <taxon>Dothideomycetidae</taxon>
        <taxon>Mycosphaerellales</taxon>
        <taxon>Extremaceae</taxon>
        <taxon>Extremus</taxon>
    </lineage>
</organism>
<keyword evidence="6 8" id="KW-0446">Lipid-binding</keyword>
<evidence type="ECO:0000256" key="4">
    <source>
        <dbReference type="ARBA" id="ARBA00022688"/>
    </source>
</evidence>
<dbReference type="EMBL" id="JAWDJX010000002">
    <property type="protein sequence ID" value="KAK3058366.1"/>
    <property type="molecule type" value="Genomic_DNA"/>
</dbReference>
<dbReference type="InterPro" id="IPR012762">
    <property type="entry name" value="Ubiq_biosynth_COQ9"/>
</dbReference>
<dbReference type="FunFam" id="1.10.357.10:FF:000004">
    <property type="entry name" value="Ubiquinone biosynthesis protein COQ9, mitochondrial"/>
    <property type="match status" value="1"/>
</dbReference>
<dbReference type="GO" id="GO:0008289">
    <property type="term" value="F:lipid binding"/>
    <property type="evidence" value="ECO:0007669"/>
    <property type="project" value="UniProtKB-UniRule"/>
</dbReference>
<keyword evidence="11" id="KW-1185">Reference proteome</keyword>
<comment type="caution">
    <text evidence="10">The sequence shown here is derived from an EMBL/GenBank/DDBJ whole genome shotgun (WGS) entry which is preliminary data.</text>
</comment>
<comment type="pathway">
    <text evidence="2 8">Cofactor biosynthesis; ubiquinone biosynthesis.</text>
</comment>
<reference evidence="10" key="1">
    <citation type="submission" date="2023-04" db="EMBL/GenBank/DDBJ databases">
        <title>Black Yeasts Isolated from many extreme environments.</title>
        <authorList>
            <person name="Coleine C."/>
            <person name="Stajich J.E."/>
            <person name="Selbmann L."/>
        </authorList>
    </citation>
    <scope>NUCLEOTIDE SEQUENCE</scope>
    <source>
        <strain evidence="10">CCFEE 5312</strain>
    </source>
</reference>
<dbReference type="Gene3D" id="1.10.357.10">
    <property type="entry name" value="Tetracycline Repressor, domain 2"/>
    <property type="match status" value="1"/>
</dbReference>
<evidence type="ECO:0000256" key="2">
    <source>
        <dbReference type="ARBA" id="ARBA00004749"/>
    </source>
</evidence>
<keyword evidence="5" id="KW-0809">Transit peptide</keyword>
<comment type="similarity">
    <text evidence="3 8">Belongs to the COQ9 family.</text>
</comment>
<evidence type="ECO:0000256" key="5">
    <source>
        <dbReference type="ARBA" id="ARBA00022946"/>
    </source>
</evidence>
<evidence type="ECO:0000256" key="3">
    <source>
        <dbReference type="ARBA" id="ARBA00010766"/>
    </source>
</evidence>
<evidence type="ECO:0000256" key="6">
    <source>
        <dbReference type="ARBA" id="ARBA00023121"/>
    </source>
</evidence>
<sequence>MSSTTALRTLLRTPASLRLLLLQTPRSTYHSYDHAEQPVYREAERTILSSALAHVPIHGFTQEALTLGAKDAGYLDISSNLFPKGTFDLVKYHLVSQRLGLKDRIQFPDENFGVGRKVRNLILERLRANVDTGIVTRWQEALAIMSLAENIPASLRELGALADEMWFLAGDTAVDASWYTKRASLSGIYAAAEIYQTTDQSTEYRDTEQFLDRRLEELRTVGGAVSGTLGWAGFQAGAMVNLLRSKGVMI</sequence>